<feature type="transmembrane region" description="Helical" evidence="1">
    <location>
        <begin position="6"/>
        <end position="26"/>
    </location>
</feature>
<dbReference type="AlphaFoldDB" id="X1MWV6"/>
<evidence type="ECO:0000256" key="1">
    <source>
        <dbReference type="SAM" id="Phobius"/>
    </source>
</evidence>
<name>X1MWV6_9ZZZZ</name>
<sequence length="128" mass="13734">MNLQLFTPELSLAGFAIIVILLDLLVERKGVLVVVSLIGIVVSGGFTLAIWGGGPQAIFNNMLAVDNFALFFKLLFLGIAALVILASTDYVSKFARFQGEYYALVLLSALGMMLMAATAELISLYIAL</sequence>
<evidence type="ECO:0000313" key="2">
    <source>
        <dbReference type="EMBL" id="GAI10859.1"/>
    </source>
</evidence>
<feature type="transmembrane region" description="Helical" evidence="1">
    <location>
        <begin position="103"/>
        <end position="127"/>
    </location>
</feature>
<reference evidence="2" key="1">
    <citation type="journal article" date="2014" name="Front. Microbiol.">
        <title>High frequency of phylogenetically diverse reductive dehalogenase-homologous genes in deep subseafloor sedimentary metagenomes.</title>
        <authorList>
            <person name="Kawai M."/>
            <person name="Futagami T."/>
            <person name="Toyoda A."/>
            <person name="Takaki Y."/>
            <person name="Nishi S."/>
            <person name="Hori S."/>
            <person name="Arai W."/>
            <person name="Tsubouchi T."/>
            <person name="Morono Y."/>
            <person name="Uchiyama I."/>
            <person name="Ito T."/>
            <person name="Fujiyama A."/>
            <person name="Inagaki F."/>
            <person name="Takami H."/>
        </authorList>
    </citation>
    <scope>NUCLEOTIDE SEQUENCE</scope>
    <source>
        <strain evidence="2">Expedition CK06-06</strain>
    </source>
</reference>
<feature type="transmembrane region" description="Helical" evidence="1">
    <location>
        <begin position="71"/>
        <end position="91"/>
    </location>
</feature>
<keyword evidence="1" id="KW-0472">Membrane</keyword>
<evidence type="ECO:0008006" key="3">
    <source>
        <dbReference type="Google" id="ProtNLM"/>
    </source>
</evidence>
<gene>
    <name evidence="2" type="ORF">S06H3_22022</name>
</gene>
<feature type="non-terminal residue" evidence="2">
    <location>
        <position position="128"/>
    </location>
</feature>
<feature type="transmembrane region" description="Helical" evidence="1">
    <location>
        <begin position="31"/>
        <end position="51"/>
    </location>
</feature>
<proteinExistence type="predicted"/>
<protein>
    <recommendedName>
        <fullName evidence="3">NADH:quinone oxidoreductase/Mrp antiporter membrane subunit domain-containing protein</fullName>
    </recommendedName>
</protein>
<accession>X1MWV6</accession>
<organism evidence="2">
    <name type="scientific">marine sediment metagenome</name>
    <dbReference type="NCBI Taxonomy" id="412755"/>
    <lineage>
        <taxon>unclassified sequences</taxon>
        <taxon>metagenomes</taxon>
        <taxon>ecological metagenomes</taxon>
    </lineage>
</organism>
<comment type="caution">
    <text evidence="2">The sequence shown here is derived from an EMBL/GenBank/DDBJ whole genome shotgun (WGS) entry which is preliminary data.</text>
</comment>
<keyword evidence="1" id="KW-1133">Transmembrane helix</keyword>
<keyword evidence="1" id="KW-0812">Transmembrane</keyword>
<dbReference type="EMBL" id="BARV01011677">
    <property type="protein sequence ID" value="GAI10859.1"/>
    <property type="molecule type" value="Genomic_DNA"/>
</dbReference>